<feature type="domain" description="AB hydrolase-1" evidence="1">
    <location>
        <begin position="15"/>
        <end position="231"/>
    </location>
</feature>
<accession>A0A381QUQ5</accession>
<dbReference type="Gene3D" id="3.40.50.1820">
    <property type="entry name" value="alpha/beta hydrolase"/>
    <property type="match status" value="1"/>
</dbReference>
<protein>
    <recommendedName>
        <fullName evidence="1">AB hydrolase-1 domain-containing protein</fullName>
    </recommendedName>
</protein>
<dbReference type="PANTHER" id="PTHR43798">
    <property type="entry name" value="MONOACYLGLYCEROL LIPASE"/>
    <property type="match status" value="1"/>
</dbReference>
<dbReference type="InterPro" id="IPR050266">
    <property type="entry name" value="AB_hydrolase_sf"/>
</dbReference>
<dbReference type="InterPro" id="IPR000073">
    <property type="entry name" value="AB_hydrolase_1"/>
</dbReference>
<sequence>MINQKEYIQKGKGDTIILLHGLFGALSNWQSVLTFLSKNYKVIIPSIPITKIDMKKANILGLTEFVSNFINKLKLKKFSIIGNSLGGHIGLMYTLLNPKKVQKLILTGSSGLYENSFGSSYPKRGDYNWINTQVNHTFYNSKVISKKYIDEVYKTLNDNTQCLNILNVARSAQRENLSDRLKEIKCPTLLIWGLNDTITPPYVAHQFNNLINNSKLEFIDKCCHAPMMEHPKIFNKIISPFLKK</sequence>
<dbReference type="PANTHER" id="PTHR43798:SF5">
    <property type="entry name" value="MONOACYLGLYCEROL LIPASE ABHD6"/>
    <property type="match status" value="1"/>
</dbReference>
<dbReference type="GO" id="GO:0046464">
    <property type="term" value="P:acylglycerol catabolic process"/>
    <property type="evidence" value="ECO:0007669"/>
    <property type="project" value="TreeGrafter"/>
</dbReference>
<evidence type="ECO:0000313" key="2">
    <source>
        <dbReference type="EMBL" id="SUZ81517.1"/>
    </source>
</evidence>
<reference evidence="2" key="1">
    <citation type="submission" date="2018-05" db="EMBL/GenBank/DDBJ databases">
        <authorList>
            <person name="Lanie J.A."/>
            <person name="Ng W.-L."/>
            <person name="Kazmierczak K.M."/>
            <person name="Andrzejewski T.M."/>
            <person name="Davidsen T.M."/>
            <person name="Wayne K.J."/>
            <person name="Tettelin H."/>
            <person name="Glass J.I."/>
            <person name="Rusch D."/>
            <person name="Podicherti R."/>
            <person name="Tsui H.-C.T."/>
            <person name="Winkler M.E."/>
        </authorList>
    </citation>
    <scope>NUCLEOTIDE SEQUENCE</scope>
</reference>
<proteinExistence type="predicted"/>
<dbReference type="SUPFAM" id="SSF53474">
    <property type="entry name" value="alpha/beta-Hydrolases"/>
    <property type="match status" value="1"/>
</dbReference>
<organism evidence="2">
    <name type="scientific">marine metagenome</name>
    <dbReference type="NCBI Taxonomy" id="408172"/>
    <lineage>
        <taxon>unclassified sequences</taxon>
        <taxon>metagenomes</taxon>
        <taxon>ecological metagenomes</taxon>
    </lineage>
</organism>
<dbReference type="GO" id="GO:0047372">
    <property type="term" value="F:monoacylglycerol lipase activity"/>
    <property type="evidence" value="ECO:0007669"/>
    <property type="project" value="TreeGrafter"/>
</dbReference>
<dbReference type="AlphaFoldDB" id="A0A381QUQ5"/>
<dbReference type="PRINTS" id="PR00111">
    <property type="entry name" value="ABHYDROLASE"/>
</dbReference>
<dbReference type="InterPro" id="IPR029058">
    <property type="entry name" value="AB_hydrolase_fold"/>
</dbReference>
<name>A0A381QUQ5_9ZZZZ</name>
<dbReference type="EMBL" id="UINC01001471">
    <property type="protein sequence ID" value="SUZ81517.1"/>
    <property type="molecule type" value="Genomic_DNA"/>
</dbReference>
<gene>
    <name evidence="2" type="ORF">METZ01_LOCUS34371</name>
</gene>
<evidence type="ECO:0000259" key="1">
    <source>
        <dbReference type="Pfam" id="PF00561"/>
    </source>
</evidence>
<dbReference type="Pfam" id="PF00561">
    <property type="entry name" value="Abhydrolase_1"/>
    <property type="match status" value="1"/>
</dbReference>
<dbReference type="GO" id="GO:0016020">
    <property type="term" value="C:membrane"/>
    <property type="evidence" value="ECO:0007669"/>
    <property type="project" value="TreeGrafter"/>
</dbReference>